<gene>
    <name evidence="1" type="ORF">SRB5_43660</name>
</gene>
<dbReference type="OrthoDB" id="4567058at2"/>
<keyword evidence="2" id="KW-1185">Reference proteome</keyword>
<dbReference type="Proteomes" id="UP000466345">
    <property type="component" value="Unassembled WGS sequence"/>
</dbReference>
<evidence type="ECO:0000313" key="1">
    <source>
        <dbReference type="EMBL" id="MQY14204.1"/>
    </source>
</evidence>
<dbReference type="AlphaFoldDB" id="A0A7K0CN62"/>
<comment type="caution">
    <text evidence="1">The sequence shown here is derived from an EMBL/GenBank/DDBJ whole genome shotgun (WGS) entry which is preliminary data.</text>
</comment>
<dbReference type="EMBL" id="WEGJ01000019">
    <property type="protein sequence ID" value="MQY14204.1"/>
    <property type="molecule type" value="Genomic_DNA"/>
</dbReference>
<protein>
    <submittedName>
        <fullName evidence="1">Uncharacterized protein</fullName>
    </submittedName>
</protein>
<proteinExistence type="predicted"/>
<reference evidence="1 2" key="1">
    <citation type="submission" date="2019-10" db="EMBL/GenBank/DDBJ databases">
        <title>Streptomyces smaragdinus sp. nov. and Streptomyces fabii sp. nov., isolated from the gut of fungus growing-termite Macrotermes natalensis.</title>
        <authorList>
            <person name="Schwitalla J."/>
            <person name="Benndorf R."/>
            <person name="Martin K."/>
            <person name="De Beer W."/>
            <person name="Kaster A.-K."/>
            <person name="Vollmers J."/>
            <person name="Poulsen M."/>
            <person name="Beemelmanns C."/>
        </authorList>
    </citation>
    <scope>NUCLEOTIDE SEQUENCE [LARGE SCALE GENOMIC DNA]</scope>
    <source>
        <strain evidence="1 2">RB5</strain>
    </source>
</reference>
<name>A0A7K0CN62_9ACTN</name>
<organism evidence="1 2">
    <name type="scientific">Streptomyces smaragdinus</name>
    <dbReference type="NCBI Taxonomy" id="2585196"/>
    <lineage>
        <taxon>Bacteria</taxon>
        <taxon>Bacillati</taxon>
        <taxon>Actinomycetota</taxon>
        <taxon>Actinomycetes</taxon>
        <taxon>Kitasatosporales</taxon>
        <taxon>Streptomycetaceae</taxon>
        <taxon>Streptomyces</taxon>
    </lineage>
</organism>
<dbReference type="RefSeq" id="WP_153454666.1">
    <property type="nucleotide sequence ID" value="NZ_WEGJ01000019.1"/>
</dbReference>
<evidence type="ECO:0000313" key="2">
    <source>
        <dbReference type="Proteomes" id="UP000466345"/>
    </source>
</evidence>
<accession>A0A7K0CN62</accession>
<sequence>MGTLRVRTDAAMETALDALVREHGTRTAAVRYALLTAHRDQQYARARADAERLAADPAERAVALEIQRFMGVGR</sequence>